<dbReference type="SUPFAM" id="SSF52058">
    <property type="entry name" value="L domain-like"/>
    <property type="match status" value="1"/>
</dbReference>
<keyword evidence="6" id="KW-0732">Signal</keyword>
<dbReference type="GO" id="GO:0005524">
    <property type="term" value="F:ATP binding"/>
    <property type="evidence" value="ECO:0007669"/>
    <property type="project" value="UniProtKB-KW"/>
</dbReference>
<keyword evidence="1" id="KW-0433">Leucine-rich repeat</keyword>
<keyword evidence="2" id="KW-0677">Repeat</keyword>
<sequence>MVFVVEAIISALLSASLQVLFDRISPRTNLIEFFHRHKFDEILFKNLETTLLQVNAVLSDAEEKQITNLSVRQWIDELKDAAYHTVDLLDEIHSLALAESQASNSSALNRVVQKSKSKLEKMTEKLENIVKHKDVLGLKESFSGKPSLRLQLTSLVDETEVYGRGTDKKKIMDFLLSVSNSTRGSSISELGGLLLLRGKLTILELQNVRNVEDTENAKLKDKENVEELEFNWSSNLQFDDFIDYPALQTLHIESCNYPTNFTLNLFSKLKFLQIQDCRYLRFLEISEELHHQELSFFQMLEISECPNMELFSGRGLPAPNLTTFSISNCNNLRSMPEQMHMLLSSLQTLNISGCPRLVSFPDGGLPPSLQILTIKNCVNLTPQIAWGLRNMASLTCLAIECAYANVTSFPDEGLLPASLTFLQISEFPVLKTLNLSGLQHITLLKDLQIHSCNQLQILSDGSLPSSLSSLTIAGCSLQLKDWCKRDRGIYWDKISHIPTQSITATN</sequence>
<evidence type="ECO:0000256" key="4">
    <source>
        <dbReference type="ARBA" id="ARBA00022821"/>
    </source>
</evidence>
<evidence type="ECO:0000256" key="3">
    <source>
        <dbReference type="ARBA" id="ARBA00022741"/>
    </source>
</evidence>
<comment type="caution">
    <text evidence="9">The sequence shown here is derived from an EMBL/GenBank/DDBJ whole genome shotgun (WGS) entry which is preliminary data.</text>
</comment>
<dbReference type="AlphaFoldDB" id="A0AA39RKT9"/>
<name>A0AA39RKT9_ACESA</name>
<feature type="signal peptide" evidence="6">
    <location>
        <begin position="1"/>
        <end position="18"/>
    </location>
</feature>
<dbReference type="PANTHER" id="PTHR36766">
    <property type="entry name" value="PLANT BROAD-SPECTRUM MILDEW RESISTANCE PROTEIN RPW8"/>
    <property type="match status" value="1"/>
</dbReference>
<evidence type="ECO:0000313" key="9">
    <source>
        <dbReference type="EMBL" id="KAK0574604.1"/>
    </source>
</evidence>
<dbReference type="Gene3D" id="3.80.10.10">
    <property type="entry name" value="Ribonuclease Inhibitor"/>
    <property type="match status" value="1"/>
</dbReference>
<evidence type="ECO:0000259" key="8">
    <source>
        <dbReference type="Pfam" id="PF25019"/>
    </source>
</evidence>
<feature type="chain" id="PRO_5041328873" description="Rx N-terminal domain-containing protein" evidence="6">
    <location>
        <begin position="19"/>
        <end position="506"/>
    </location>
</feature>
<evidence type="ECO:0000256" key="6">
    <source>
        <dbReference type="SAM" id="SignalP"/>
    </source>
</evidence>
<reference evidence="9" key="1">
    <citation type="journal article" date="2022" name="Plant J.">
        <title>Strategies of tolerance reflected in two North American maple genomes.</title>
        <authorList>
            <person name="McEvoy S.L."/>
            <person name="Sezen U.U."/>
            <person name="Trouern-Trend A."/>
            <person name="McMahon S.M."/>
            <person name="Schaberg P.G."/>
            <person name="Yang J."/>
            <person name="Wegrzyn J.L."/>
            <person name="Swenson N.G."/>
        </authorList>
    </citation>
    <scope>NUCLEOTIDE SEQUENCE</scope>
    <source>
        <strain evidence="9">NS2018</strain>
    </source>
</reference>
<keyword evidence="10" id="KW-1185">Reference proteome</keyword>
<evidence type="ECO:0000256" key="2">
    <source>
        <dbReference type="ARBA" id="ARBA00022737"/>
    </source>
</evidence>
<dbReference type="Pfam" id="PF18052">
    <property type="entry name" value="Rx_N"/>
    <property type="match status" value="1"/>
</dbReference>
<dbReference type="Pfam" id="PF25019">
    <property type="entry name" value="LRR_R13L1-DRL21"/>
    <property type="match status" value="1"/>
</dbReference>
<evidence type="ECO:0000259" key="7">
    <source>
        <dbReference type="Pfam" id="PF18052"/>
    </source>
</evidence>
<proteinExistence type="predicted"/>
<feature type="domain" description="R13L1/DRL21-like LRR repeat region" evidence="8">
    <location>
        <begin position="187"/>
        <end position="304"/>
    </location>
</feature>
<organism evidence="9 10">
    <name type="scientific">Acer saccharum</name>
    <name type="common">Sugar maple</name>
    <dbReference type="NCBI Taxonomy" id="4024"/>
    <lineage>
        <taxon>Eukaryota</taxon>
        <taxon>Viridiplantae</taxon>
        <taxon>Streptophyta</taxon>
        <taxon>Embryophyta</taxon>
        <taxon>Tracheophyta</taxon>
        <taxon>Spermatophyta</taxon>
        <taxon>Magnoliopsida</taxon>
        <taxon>eudicotyledons</taxon>
        <taxon>Gunneridae</taxon>
        <taxon>Pentapetalae</taxon>
        <taxon>rosids</taxon>
        <taxon>malvids</taxon>
        <taxon>Sapindales</taxon>
        <taxon>Sapindaceae</taxon>
        <taxon>Hippocastanoideae</taxon>
        <taxon>Acereae</taxon>
        <taxon>Acer</taxon>
    </lineage>
</organism>
<evidence type="ECO:0008006" key="11">
    <source>
        <dbReference type="Google" id="ProtNLM"/>
    </source>
</evidence>
<feature type="domain" description="Disease resistance N-terminal" evidence="7">
    <location>
        <begin position="13"/>
        <end position="104"/>
    </location>
</feature>
<keyword evidence="3" id="KW-0547">Nucleotide-binding</keyword>
<keyword evidence="5" id="KW-0067">ATP-binding</keyword>
<dbReference type="PANTHER" id="PTHR36766:SF51">
    <property type="entry name" value="DISEASE RESISTANCE RPP13-LIKE PROTEIN 1"/>
    <property type="match status" value="1"/>
</dbReference>
<dbReference type="InterPro" id="IPR056789">
    <property type="entry name" value="LRR_R13L1-DRL21"/>
</dbReference>
<dbReference type="InterPro" id="IPR041118">
    <property type="entry name" value="Rx_N"/>
</dbReference>
<dbReference type="InterPro" id="IPR032675">
    <property type="entry name" value="LRR_dom_sf"/>
</dbReference>
<dbReference type="GO" id="GO:0006952">
    <property type="term" value="P:defense response"/>
    <property type="evidence" value="ECO:0007669"/>
    <property type="project" value="UniProtKB-KW"/>
</dbReference>
<dbReference type="Gene3D" id="1.20.5.4130">
    <property type="match status" value="1"/>
</dbReference>
<keyword evidence="4" id="KW-0611">Plant defense</keyword>
<dbReference type="Proteomes" id="UP001168877">
    <property type="component" value="Unassembled WGS sequence"/>
</dbReference>
<protein>
    <recommendedName>
        <fullName evidence="11">Rx N-terminal domain-containing protein</fullName>
    </recommendedName>
</protein>
<evidence type="ECO:0000256" key="1">
    <source>
        <dbReference type="ARBA" id="ARBA00022614"/>
    </source>
</evidence>
<accession>A0AA39RKT9</accession>
<gene>
    <name evidence="9" type="ORF">LWI29_026112</name>
</gene>
<evidence type="ECO:0000256" key="5">
    <source>
        <dbReference type="ARBA" id="ARBA00022840"/>
    </source>
</evidence>
<dbReference type="EMBL" id="JAUESC010000387">
    <property type="protein sequence ID" value="KAK0574604.1"/>
    <property type="molecule type" value="Genomic_DNA"/>
</dbReference>
<reference evidence="9" key="2">
    <citation type="submission" date="2023-06" db="EMBL/GenBank/DDBJ databases">
        <authorList>
            <person name="Swenson N.G."/>
            <person name="Wegrzyn J.L."/>
            <person name="Mcevoy S.L."/>
        </authorList>
    </citation>
    <scope>NUCLEOTIDE SEQUENCE</scope>
    <source>
        <strain evidence="9">NS2018</strain>
        <tissue evidence="9">Leaf</tissue>
    </source>
</reference>
<evidence type="ECO:0000313" key="10">
    <source>
        <dbReference type="Proteomes" id="UP001168877"/>
    </source>
</evidence>